<feature type="compositionally biased region" description="Acidic residues" evidence="2">
    <location>
        <begin position="941"/>
        <end position="963"/>
    </location>
</feature>
<evidence type="ECO:0000259" key="3">
    <source>
        <dbReference type="SMART" id="SM00635"/>
    </source>
</evidence>
<sequence length="963" mass="105926">MFCFLLTITGYRIYNRKRRYRKCTVTSRTYRKENMKMKRNKLKNLAVVLACTMMLGTMPSSIDAGSLPAITQTVEAAAKKVTLKASNKKVCAGKTVKINAKAMKGAKLSYKSSNKKIATVNRNGVVTGKKAGTVKITITAKKSKYKTVKKTITVKVVKQNQKITASNVTLTIGQRKNLGAKARTPMIYKSSNPKVVSVDKKGNLKALRTGTAKIKVYAKATGTFNKASRTITVKVTKKTAAKPTTPKPVVKPTTTPKPVQPETKPAEKPEQTETPSQPETKPTEKPEQTETPSQPETKPTEKPEQTETPSQPETKPTEKPEQTETPSQPETKPTEKPEQTETPSQPETKPTEKPEQTETPSQPETKPTEKPEQTETPSQPETKPTEKPEQTETPSQPETKPTEKPEQTETPSQPETKPTEKPEQTETPSQPETKPTEKPEQTETPSQPETKPTEKPEQTETPSQPETKPTEKPEQTETPSQPETKPTEKPEQTETPSQPETKPTEKPEQTEAPDNTSYVVELGIEKTADDTIYIGEAKECNVKWKATGNTTRKDFIYTSSDPSVATIDENGNITGVKAGKVIITVTSKTPFAKGGSCLDTFKKYTVKAHYNDAYESGVGFKNPSNVDEKGRNVGIGETINPNRGITRYDAENAEKYLTFESSDPSVATIDAQGNITGVSKGYVTFTVKTKLPVDKAGQIYKEGSTTYHVGDYTYEEILNGLTMDTVAGQAAHEVMNDLRQNPDHRNFFKDYPSYPAREWADGLLRDAAARASRNIMCVMLGGWNEDEMSTINPLASHPGAFNGYGGDGWEATGKELGKAASVFFEDIGHFGNETDPENKYEAIAVVQYKNAAGINLTSMIVQASSNERFLLDGILKSSKMPENQFYDYCNHFNLDINDDKWLNPTEEEAPPVGENEDIIFTDGSTGAADITASAETADAGQQEETEETEEETDAISDIDVTFE</sequence>
<dbReference type="EMBL" id="QROS01000013">
    <property type="protein sequence ID" value="RHL44187.1"/>
    <property type="molecule type" value="Genomic_DNA"/>
</dbReference>
<dbReference type="SMART" id="SM00635">
    <property type="entry name" value="BID_2"/>
    <property type="match status" value="4"/>
</dbReference>
<dbReference type="PANTHER" id="PTHR13037:SF24">
    <property type="entry name" value="POLYCOMB PROTEIN PCL-RELATED"/>
    <property type="match status" value="1"/>
</dbReference>
<gene>
    <name evidence="4" type="ORF">DW021_14290</name>
</gene>
<evidence type="ECO:0000256" key="1">
    <source>
        <dbReference type="ARBA" id="ARBA00022581"/>
    </source>
</evidence>
<feature type="domain" description="BIG2" evidence="3">
    <location>
        <begin position="157"/>
        <end position="245"/>
    </location>
</feature>
<dbReference type="Proteomes" id="UP000285897">
    <property type="component" value="Unassembled WGS sequence"/>
</dbReference>
<name>A0A415L6X3_9FIRM</name>
<organism evidence="4 5">
    <name type="scientific">Blautia obeum</name>
    <dbReference type="NCBI Taxonomy" id="40520"/>
    <lineage>
        <taxon>Bacteria</taxon>
        <taxon>Bacillati</taxon>
        <taxon>Bacillota</taxon>
        <taxon>Clostridia</taxon>
        <taxon>Lachnospirales</taxon>
        <taxon>Lachnospiraceae</taxon>
        <taxon>Blautia</taxon>
    </lineage>
</organism>
<dbReference type="AlphaFoldDB" id="A0A415L6X3"/>
<accession>A0A415L6X3</accession>
<protein>
    <recommendedName>
        <fullName evidence="3">BIG2 domain-containing protein</fullName>
    </recommendedName>
</protein>
<feature type="region of interest" description="Disordered" evidence="2">
    <location>
        <begin position="236"/>
        <end position="516"/>
    </location>
</feature>
<comment type="caution">
    <text evidence="4">The sequence shown here is derived from an EMBL/GenBank/DDBJ whole genome shotgun (WGS) entry which is preliminary data.</text>
</comment>
<feature type="domain" description="BIG2" evidence="3">
    <location>
        <begin position="633"/>
        <end position="699"/>
    </location>
</feature>
<proteinExistence type="predicted"/>
<feature type="region of interest" description="Disordered" evidence="2">
    <location>
        <begin position="924"/>
        <end position="963"/>
    </location>
</feature>
<evidence type="ECO:0000313" key="4">
    <source>
        <dbReference type="EMBL" id="RHL44187.1"/>
    </source>
</evidence>
<dbReference type="Pfam" id="PF02368">
    <property type="entry name" value="Big_2"/>
    <property type="match status" value="3"/>
</dbReference>
<reference evidence="4 5" key="1">
    <citation type="submission" date="2018-08" db="EMBL/GenBank/DDBJ databases">
        <title>A genome reference for cultivated species of the human gut microbiota.</title>
        <authorList>
            <person name="Zou Y."/>
            <person name="Xue W."/>
            <person name="Luo G."/>
        </authorList>
    </citation>
    <scope>NUCLEOTIDE SEQUENCE [LARGE SCALE GENOMIC DNA]</scope>
    <source>
        <strain evidence="4 5">AF37-6AC</strain>
    </source>
</reference>
<keyword evidence="1" id="KW-0945">Host-virus interaction</keyword>
<dbReference type="SUPFAM" id="SSF49373">
    <property type="entry name" value="Invasin/intimin cell-adhesion fragments"/>
    <property type="match status" value="4"/>
</dbReference>
<dbReference type="InterPro" id="IPR003343">
    <property type="entry name" value="Big_2"/>
</dbReference>
<feature type="domain" description="BIG2" evidence="3">
    <location>
        <begin position="77"/>
        <end position="150"/>
    </location>
</feature>
<dbReference type="PANTHER" id="PTHR13037">
    <property type="entry name" value="FORMIN"/>
    <property type="match status" value="1"/>
</dbReference>
<evidence type="ECO:0000256" key="2">
    <source>
        <dbReference type="SAM" id="MobiDB-lite"/>
    </source>
</evidence>
<feature type="domain" description="BIG2" evidence="3">
    <location>
        <begin position="528"/>
        <end position="596"/>
    </location>
</feature>
<dbReference type="Gene3D" id="2.60.40.1080">
    <property type="match status" value="4"/>
</dbReference>
<evidence type="ECO:0000313" key="5">
    <source>
        <dbReference type="Proteomes" id="UP000285897"/>
    </source>
</evidence>
<feature type="compositionally biased region" description="Low complexity" evidence="2">
    <location>
        <begin position="241"/>
        <end position="263"/>
    </location>
</feature>
<dbReference type="InterPro" id="IPR008964">
    <property type="entry name" value="Invasin/intimin_cell_adhesion"/>
</dbReference>